<reference evidence="1 2" key="1">
    <citation type="submission" date="2017-04" db="EMBL/GenBank/DDBJ databases">
        <title>Comparative genome analysis of Subtercola boreus.</title>
        <authorList>
            <person name="Cho Y.-J."/>
            <person name="Cho A."/>
            <person name="Kim O.-S."/>
            <person name="Lee J.-I."/>
        </authorList>
    </citation>
    <scope>NUCLEOTIDE SEQUENCE [LARGE SCALE GENOMIC DNA]</scope>
    <source>
        <strain evidence="1 2">K300</strain>
    </source>
</reference>
<protein>
    <recommendedName>
        <fullName evidence="3">DUF218 domain-containing protein</fullName>
    </recommendedName>
</protein>
<evidence type="ECO:0000313" key="2">
    <source>
        <dbReference type="Proteomes" id="UP000256486"/>
    </source>
</evidence>
<dbReference type="EMBL" id="NBWZ01000001">
    <property type="protein sequence ID" value="RFA10589.1"/>
    <property type="molecule type" value="Genomic_DNA"/>
</dbReference>
<comment type="caution">
    <text evidence="1">The sequence shown here is derived from an EMBL/GenBank/DDBJ whole genome shotgun (WGS) entry which is preliminary data.</text>
</comment>
<organism evidence="1 2">
    <name type="scientific">Subtercola boreus</name>
    <dbReference type="NCBI Taxonomy" id="120213"/>
    <lineage>
        <taxon>Bacteria</taxon>
        <taxon>Bacillati</taxon>
        <taxon>Actinomycetota</taxon>
        <taxon>Actinomycetes</taxon>
        <taxon>Micrococcales</taxon>
        <taxon>Microbacteriaceae</taxon>
        <taxon>Subtercola</taxon>
    </lineage>
</organism>
<gene>
    <name evidence="1" type="ORF">B7R54_16290</name>
</gene>
<accession>A0A3E0VLT0</accession>
<dbReference type="AlphaFoldDB" id="A0A3E0VLT0"/>
<proteinExistence type="predicted"/>
<name>A0A3E0VLT0_9MICO</name>
<dbReference type="Proteomes" id="UP000256486">
    <property type="component" value="Unassembled WGS sequence"/>
</dbReference>
<keyword evidence="2" id="KW-1185">Reference proteome</keyword>
<sequence>MVAIILAVVLNLGVVLAGLRLYAYPDTDAPAPTDAVFVIGPPTPTRIAIAQQMVDAGLTSNVIISVPGPGSDSPEFEATALAICSQPQTFTVYCVTPSPFTTQGEARSLQSLAASHGWTSATVITFTPHILRARIIMSRCFTGDLRMVADRAPLGAARWIYEAVYQTSAFVKVLAEPAC</sequence>
<evidence type="ECO:0008006" key="3">
    <source>
        <dbReference type="Google" id="ProtNLM"/>
    </source>
</evidence>
<evidence type="ECO:0000313" key="1">
    <source>
        <dbReference type="EMBL" id="RFA10589.1"/>
    </source>
</evidence>